<dbReference type="Proteomes" id="UP000015502">
    <property type="component" value="Chromosome"/>
</dbReference>
<dbReference type="Gene3D" id="3.20.20.70">
    <property type="entry name" value="Aldolase class I"/>
    <property type="match status" value="1"/>
</dbReference>
<name>S5ZB66_THELN</name>
<evidence type="ECO:0000313" key="5">
    <source>
        <dbReference type="EMBL" id="AGT34303.1"/>
    </source>
</evidence>
<dbReference type="PANTHER" id="PTHR43699">
    <property type="entry name" value="3-DEHYDROQUINATE DEHYDRATASE"/>
    <property type="match status" value="1"/>
</dbReference>
<gene>
    <name evidence="5" type="ORF">OCC_14105</name>
</gene>
<evidence type="ECO:0000313" key="6">
    <source>
        <dbReference type="Proteomes" id="UP000015502"/>
    </source>
</evidence>
<dbReference type="SUPFAM" id="SSF51569">
    <property type="entry name" value="Aldolase"/>
    <property type="match status" value="1"/>
</dbReference>
<protein>
    <recommendedName>
        <fullName evidence="2">3-dehydroquinate dehydratase</fullName>
        <ecNumber evidence="2">4.2.1.10</ecNumber>
    </recommendedName>
</protein>
<evidence type="ECO:0000256" key="1">
    <source>
        <dbReference type="ARBA" id="ARBA00001864"/>
    </source>
</evidence>
<proteinExistence type="predicted"/>
<dbReference type="InterPro" id="IPR050146">
    <property type="entry name" value="Type-I_3-dehydroquinase"/>
</dbReference>
<dbReference type="STRING" id="523849.OCC_14105"/>
<dbReference type="PANTHER" id="PTHR43699:SF1">
    <property type="entry name" value="3-DEHYDROQUINATE DEHYDRATASE"/>
    <property type="match status" value="1"/>
</dbReference>
<dbReference type="InterPro" id="IPR013785">
    <property type="entry name" value="Aldolase_TIM"/>
</dbReference>
<dbReference type="KEGG" id="tlt:OCC_14105"/>
<comment type="catalytic activity">
    <reaction evidence="1">
        <text>3-dehydroquinate = 3-dehydroshikimate + H2O</text>
        <dbReference type="Rhea" id="RHEA:21096"/>
        <dbReference type="ChEBI" id="CHEBI:15377"/>
        <dbReference type="ChEBI" id="CHEBI:16630"/>
        <dbReference type="ChEBI" id="CHEBI:32364"/>
        <dbReference type="EC" id="4.2.1.10"/>
    </reaction>
</comment>
<dbReference type="EC" id="4.2.1.10" evidence="2"/>
<keyword evidence="3" id="KW-0456">Lyase</keyword>
<dbReference type="CDD" id="cd00502">
    <property type="entry name" value="DHQase_I"/>
    <property type="match status" value="1"/>
</dbReference>
<dbReference type="InterPro" id="IPR001381">
    <property type="entry name" value="DHquinase_I"/>
</dbReference>
<dbReference type="RefSeq" id="WP_020953736.1">
    <property type="nucleotide sequence ID" value="NC_022084.1"/>
</dbReference>
<dbReference type="EMBL" id="CP006670">
    <property type="protein sequence ID" value="AGT34303.1"/>
    <property type="molecule type" value="Genomic_DNA"/>
</dbReference>
<reference evidence="5 6" key="1">
    <citation type="journal article" date="2012" name="J. Bacteriol.">
        <title>Genome sequence of the model hyperthermophilic archaeon Thermococcus litoralis NS-C.</title>
        <authorList>
            <person name="Gardner A.F."/>
            <person name="Kumar S."/>
            <person name="Perler F.B."/>
        </authorList>
    </citation>
    <scope>NUCLEOTIDE SEQUENCE [LARGE SCALE GENOMIC DNA]</scope>
    <source>
        <strain evidence="6">ATCC 51850 / DSM 5473 / JCM 8560 / NS-C</strain>
    </source>
</reference>
<dbReference type="GO" id="GO:0046279">
    <property type="term" value="P:3,4-dihydroxybenzoate biosynthetic process"/>
    <property type="evidence" value="ECO:0007669"/>
    <property type="project" value="TreeGrafter"/>
</dbReference>
<evidence type="ECO:0000256" key="4">
    <source>
        <dbReference type="ARBA" id="ARBA00023270"/>
    </source>
</evidence>
<keyword evidence="4" id="KW-0704">Schiff base</keyword>
<evidence type="ECO:0000256" key="2">
    <source>
        <dbReference type="ARBA" id="ARBA00012060"/>
    </source>
</evidence>
<evidence type="ECO:0000256" key="3">
    <source>
        <dbReference type="ARBA" id="ARBA00023239"/>
    </source>
</evidence>
<dbReference type="Pfam" id="PF01487">
    <property type="entry name" value="DHquinase_I"/>
    <property type="match status" value="1"/>
</dbReference>
<dbReference type="HOGENOM" id="CLU_064444_2_1_2"/>
<accession>S5ZB66</accession>
<dbReference type="AlphaFoldDB" id="S5ZB66"/>
<sequence length="159" mass="17705">MREEGGIRPLDDETRLGLYRRGIALNPAYVDVEFGSKIAQEVIELARKNGVGVILSHHDFNGTPGFGKLLTLLEDMEELEPEIIKIVTTANSLLDNLRVLRLYEHAENLIAFCMGPLGRISRVFSAQLAPFTYAPLDGEVAPGQLRAEELDRLRVMLFG</sequence>
<dbReference type="GeneID" id="16549867"/>
<organism evidence="5 6">
    <name type="scientific">Thermococcus litoralis (strain ATCC 51850 / DSM 5473 / JCM 8560 / NS-C)</name>
    <dbReference type="NCBI Taxonomy" id="523849"/>
    <lineage>
        <taxon>Archaea</taxon>
        <taxon>Methanobacteriati</taxon>
        <taxon>Methanobacteriota</taxon>
        <taxon>Thermococci</taxon>
        <taxon>Thermococcales</taxon>
        <taxon>Thermococcaceae</taxon>
        <taxon>Thermococcus</taxon>
    </lineage>
</organism>
<keyword evidence="6" id="KW-1185">Reference proteome</keyword>
<dbReference type="GO" id="GO:0003855">
    <property type="term" value="F:3-dehydroquinate dehydratase activity"/>
    <property type="evidence" value="ECO:0007669"/>
    <property type="project" value="UniProtKB-EC"/>
</dbReference>
<dbReference type="PaxDb" id="523849-OCC_14105"/>